<comment type="caution">
    <text evidence="2">The sequence shown here is derived from an EMBL/GenBank/DDBJ whole genome shotgun (WGS) entry which is preliminary data.</text>
</comment>
<dbReference type="GO" id="GO:0009966">
    <property type="term" value="P:regulation of signal transduction"/>
    <property type="evidence" value="ECO:0007669"/>
    <property type="project" value="InterPro"/>
</dbReference>
<feature type="compositionally biased region" description="Acidic residues" evidence="1">
    <location>
        <begin position="174"/>
        <end position="187"/>
    </location>
</feature>
<dbReference type="PANTHER" id="PTHR12398:SF20">
    <property type="entry name" value="PROTEIN PHOSPHATASE 1 REGULATORY INHIBITOR SUBUNIT 2"/>
    <property type="match status" value="1"/>
</dbReference>
<protein>
    <recommendedName>
        <fullName evidence="4">Protein phosphatase inhibitor 2</fullName>
    </recommendedName>
</protein>
<evidence type="ECO:0000256" key="1">
    <source>
        <dbReference type="SAM" id="MobiDB-lite"/>
    </source>
</evidence>
<evidence type="ECO:0008006" key="4">
    <source>
        <dbReference type="Google" id="ProtNLM"/>
    </source>
</evidence>
<dbReference type="Gene3D" id="6.10.250.1050">
    <property type="match status" value="1"/>
</dbReference>
<dbReference type="OrthoDB" id="551302at2759"/>
<dbReference type="GO" id="GO:0004864">
    <property type="term" value="F:protein phosphatase inhibitor activity"/>
    <property type="evidence" value="ECO:0007669"/>
    <property type="project" value="InterPro"/>
</dbReference>
<feature type="region of interest" description="Disordered" evidence="1">
    <location>
        <begin position="89"/>
        <end position="149"/>
    </location>
</feature>
<dbReference type="PANTHER" id="PTHR12398">
    <property type="entry name" value="PROTEIN PHOSPHATASE INHIBITOR"/>
    <property type="match status" value="1"/>
</dbReference>
<dbReference type="Proteomes" id="UP000726737">
    <property type="component" value="Unassembled WGS sequence"/>
</dbReference>
<feature type="compositionally biased region" description="Acidic residues" evidence="1">
    <location>
        <begin position="217"/>
        <end position="226"/>
    </location>
</feature>
<sequence length="226" mass="25924">MEPTRRHSPVLGSTEDQHPVKGILKKTIATQHQPDENAPRLKWDEQNLIITEAQKDSTMKIDEPKTPFVYYDHKLDKVMDPEEVFALDGPRKKQAALAHTPPVPSYFKGLQDEDDDEDDDEDRDQDPDEWQSSDEEEEEEHEAPSVYHDKFAKMRAKHYKMEEAIKLGQRLVDGDDDDNEDDDEDKDEDSKSKRTLGPVSTVPGSGSNTDMRKAKDNDEDSLDMEL</sequence>
<accession>A0A9P6Q1F6</accession>
<proteinExistence type="predicted"/>
<gene>
    <name evidence="2" type="ORF">BG011_003946</name>
</gene>
<dbReference type="EMBL" id="JAAAJA010000258">
    <property type="protein sequence ID" value="KAG0257427.1"/>
    <property type="molecule type" value="Genomic_DNA"/>
</dbReference>
<dbReference type="Pfam" id="PF04979">
    <property type="entry name" value="IPP-2"/>
    <property type="match status" value="1"/>
</dbReference>
<feature type="compositionally biased region" description="Acidic residues" evidence="1">
    <location>
        <begin position="112"/>
        <end position="141"/>
    </location>
</feature>
<feature type="region of interest" description="Disordered" evidence="1">
    <location>
        <begin position="166"/>
        <end position="226"/>
    </location>
</feature>
<dbReference type="InterPro" id="IPR007062">
    <property type="entry name" value="PPI-2"/>
</dbReference>
<organism evidence="2 3">
    <name type="scientific">Mortierella polycephala</name>
    <dbReference type="NCBI Taxonomy" id="41804"/>
    <lineage>
        <taxon>Eukaryota</taxon>
        <taxon>Fungi</taxon>
        <taxon>Fungi incertae sedis</taxon>
        <taxon>Mucoromycota</taxon>
        <taxon>Mortierellomycotina</taxon>
        <taxon>Mortierellomycetes</taxon>
        <taxon>Mortierellales</taxon>
        <taxon>Mortierellaceae</taxon>
        <taxon>Mortierella</taxon>
    </lineage>
</organism>
<keyword evidence="3" id="KW-1185">Reference proteome</keyword>
<evidence type="ECO:0000313" key="2">
    <source>
        <dbReference type="EMBL" id="KAG0257427.1"/>
    </source>
</evidence>
<evidence type="ECO:0000313" key="3">
    <source>
        <dbReference type="Proteomes" id="UP000726737"/>
    </source>
</evidence>
<feature type="region of interest" description="Disordered" evidence="1">
    <location>
        <begin position="1"/>
        <end position="20"/>
    </location>
</feature>
<name>A0A9P6Q1F6_9FUNG</name>
<dbReference type="AlphaFoldDB" id="A0A9P6Q1F6"/>
<reference evidence="2" key="1">
    <citation type="journal article" date="2020" name="Fungal Divers.">
        <title>Resolving the Mortierellaceae phylogeny through synthesis of multi-gene phylogenetics and phylogenomics.</title>
        <authorList>
            <person name="Vandepol N."/>
            <person name="Liber J."/>
            <person name="Desiro A."/>
            <person name="Na H."/>
            <person name="Kennedy M."/>
            <person name="Barry K."/>
            <person name="Grigoriev I.V."/>
            <person name="Miller A.N."/>
            <person name="O'Donnell K."/>
            <person name="Stajich J.E."/>
            <person name="Bonito G."/>
        </authorList>
    </citation>
    <scope>NUCLEOTIDE SEQUENCE</scope>
    <source>
        <strain evidence="2">KOD948</strain>
    </source>
</reference>